<evidence type="ECO:0000313" key="7">
    <source>
        <dbReference type="Proteomes" id="UP000741013"/>
    </source>
</evidence>
<evidence type="ECO:0000259" key="5">
    <source>
        <dbReference type="Pfam" id="PF13657"/>
    </source>
</evidence>
<evidence type="ECO:0000256" key="2">
    <source>
        <dbReference type="ARBA" id="ARBA00022679"/>
    </source>
</evidence>
<dbReference type="EC" id="2.7.11.1" evidence="6"/>
<keyword evidence="3 6" id="KW-0418">Kinase</keyword>
<keyword evidence="2 6" id="KW-0808">Transferase</keyword>
<dbReference type="PANTHER" id="PTHR37419">
    <property type="entry name" value="SERINE/THREONINE-PROTEIN KINASE TOXIN HIPA"/>
    <property type="match status" value="1"/>
</dbReference>
<dbReference type="RefSeq" id="WP_209663002.1">
    <property type="nucleotide sequence ID" value="NZ_JAGGMS010000001.1"/>
</dbReference>
<evidence type="ECO:0000259" key="4">
    <source>
        <dbReference type="Pfam" id="PF07804"/>
    </source>
</evidence>
<dbReference type="InterPro" id="IPR017508">
    <property type="entry name" value="HipA_N1"/>
</dbReference>
<evidence type="ECO:0000313" key="6">
    <source>
        <dbReference type="EMBL" id="MBP2179260.1"/>
    </source>
</evidence>
<gene>
    <name evidence="6" type="ORF">JOM49_000786</name>
</gene>
<dbReference type="Gene3D" id="1.10.1070.20">
    <property type="match status" value="1"/>
</dbReference>
<comment type="similarity">
    <text evidence="1">Belongs to the HipA Ser/Thr kinase family.</text>
</comment>
<protein>
    <submittedName>
        <fullName evidence="6">Serine/threonine-protein kinase HipA</fullName>
        <ecNumber evidence="6">2.7.11.1</ecNumber>
    </submittedName>
</protein>
<sequence>MRRPVTGRAVVLLGDRQVGELSFAKGGSSFDYTDELSAREHEVLGQVFEERPRHRFANPVGLPHWFANLLPEQGSGLRRYYAAQFGDRHLDDARLLLMLGADLPGAVSVRALDVPEEGVLIPPNKPEVDAGGLHLSALAGAQPKMSLIRSGERFTLPGRGQTGELIAKLPDRAFDRLCENEYLMMRWAAACGLDVPEVELRPVSRVPQIFDSVLDEEALVYLVQRFDRAGNRRVHIEDLAQVADQPPALRDRNATYEGIGALVLALAGDDSFDEYVRRLVAMVLMGNTDAHLKNWSLRYADGRTAKLSPAYDLVCSSVYRSLRHAPLTFPLGGERTSTRVDLDCFRRLADTTEVSADRVRDLVLETAARMVESWQHIRTERELFPTLIDHIDQLLARHPLLTRTIG</sequence>
<dbReference type="Pfam" id="PF07804">
    <property type="entry name" value="HipA_C"/>
    <property type="match status" value="1"/>
</dbReference>
<reference evidence="6 7" key="1">
    <citation type="submission" date="2021-03" db="EMBL/GenBank/DDBJ databases">
        <title>Sequencing the genomes of 1000 actinobacteria strains.</title>
        <authorList>
            <person name="Klenk H.-P."/>
        </authorList>
    </citation>
    <scope>NUCLEOTIDE SEQUENCE [LARGE SCALE GENOMIC DNA]</scope>
    <source>
        <strain evidence="6 7">DSM 45510</strain>
    </source>
</reference>
<dbReference type="Proteomes" id="UP000741013">
    <property type="component" value="Unassembled WGS sequence"/>
</dbReference>
<dbReference type="EMBL" id="JAGGMS010000001">
    <property type="protein sequence ID" value="MBP2179260.1"/>
    <property type="molecule type" value="Genomic_DNA"/>
</dbReference>
<dbReference type="InterPro" id="IPR012893">
    <property type="entry name" value="HipA-like_C"/>
</dbReference>
<feature type="domain" description="HipA-like C-terminal" evidence="4">
    <location>
        <begin position="137"/>
        <end position="374"/>
    </location>
</feature>
<organism evidence="6 7">
    <name type="scientific">Amycolatopsis magusensis</name>
    <dbReference type="NCBI Taxonomy" id="882444"/>
    <lineage>
        <taxon>Bacteria</taxon>
        <taxon>Bacillati</taxon>
        <taxon>Actinomycetota</taxon>
        <taxon>Actinomycetes</taxon>
        <taxon>Pseudonocardiales</taxon>
        <taxon>Pseudonocardiaceae</taxon>
        <taxon>Amycolatopsis</taxon>
    </lineage>
</organism>
<evidence type="ECO:0000256" key="3">
    <source>
        <dbReference type="ARBA" id="ARBA00022777"/>
    </source>
</evidence>
<evidence type="ECO:0000256" key="1">
    <source>
        <dbReference type="ARBA" id="ARBA00010164"/>
    </source>
</evidence>
<accession>A0ABS4PIQ5</accession>
<dbReference type="GO" id="GO:0004674">
    <property type="term" value="F:protein serine/threonine kinase activity"/>
    <property type="evidence" value="ECO:0007669"/>
    <property type="project" value="UniProtKB-EC"/>
</dbReference>
<feature type="domain" description="HipA N-terminal subdomain 1" evidence="5">
    <location>
        <begin position="11"/>
        <end position="109"/>
    </location>
</feature>
<comment type="caution">
    <text evidence="6">The sequence shown here is derived from an EMBL/GenBank/DDBJ whole genome shotgun (WGS) entry which is preliminary data.</text>
</comment>
<dbReference type="InterPro" id="IPR052028">
    <property type="entry name" value="HipA_Ser/Thr_kinase"/>
</dbReference>
<dbReference type="Pfam" id="PF13657">
    <property type="entry name" value="Couple_hipA"/>
    <property type="match status" value="1"/>
</dbReference>
<name>A0ABS4PIQ5_9PSEU</name>
<proteinExistence type="inferred from homology"/>
<keyword evidence="7" id="KW-1185">Reference proteome</keyword>
<dbReference type="PANTHER" id="PTHR37419:SF1">
    <property type="entry name" value="SERINE_THREONINE-PROTEIN KINASE TOXIN HIPA"/>
    <property type="match status" value="1"/>
</dbReference>